<accession>A0A7S2URL1</accession>
<evidence type="ECO:0000313" key="2">
    <source>
        <dbReference type="EMBL" id="CAD9828081.1"/>
    </source>
</evidence>
<protein>
    <submittedName>
        <fullName evidence="2">Uncharacterized protein</fullName>
    </submittedName>
</protein>
<organism evidence="2">
    <name type="scientific">Attheya septentrionalis</name>
    <dbReference type="NCBI Taxonomy" id="420275"/>
    <lineage>
        <taxon>Eukaryota</taxon>
        <taxon>Sar</taxon>
        <taxon>Stramenopiles</taxon>
        <taxon>Ochrophyta</taxon>
        <taxon>Bacillariophyta</taxon>
        <taxon>Coscinodiscophyceae</taxon>
        <taxon>Chaetocerotophycidae</taxon>
        <taxon>Chaetocerotales</taxon>
        <taxon>Attheyaceae</taxon>
        <taxon>Attheya</taxon>
    </lineage>
</organism>
<proteinExistence type="predicted"/>
<reference evidence="2" key="1">
    <citation type="submission" date="2021-01" db="EMBL/GenBank/DDBJ databases">
        <authorList>
            <person name="Corre E."/>
            <person name="Pelletier E."/>
            <person name="Niang G."/>
            <person name="Scheremetjew M."/>
            <person name="Finn R."/>
            <person name="Kale V."/>
            <person name="Holt S."/>
            <person name="Cochrane G."/>
            <person name="Meng A."/>
            <person name="Brown T."/>
            <person name="Cohen L."/>
        </authorList>
    </citation>
    <scope>NUCLEOTIDE SEQUENCE</scope>
    <source>
        <strain evidence="2">CCMP2084</strain>
    </source>
</reference>
<feature type="region of interest" description="Disordered" evidence="1">
    <location>
        <begin position="1"/>
        <end position="22"/>
    </location>
</feature>
<name>A0A7S2URL1_9STRA</name>
<sequence length="411" mass="46956">MGGNCSKESGTPLLGSDISQQNIEVPSGGPHFMDLNQDVVLLILSFVSYAPSELNSVSPTEQIIEESQTEWKQIKKDEEELNRLINDYNLHAQRINNRAAKAFSAFRPREESMRVSRTRTGRFGTLTHVFPLVNHQWYILCHCSDILWEDALLRLIGGDASAIGSSDRDETLFSSLQVSKKLWQQGLVSFIDTNNRRSIESGDNETAGTEEIIASISLSGKEVSRLILEGCHLLKSRQYIDDNSTTSKEETRASRLYSRQLVIRNHEEKQEKAMVQELLFRMLLDHVWKRLPLFYKPGEIRIMGIHLNFSQRQARDWRMVNRIMKDRTHHECQGFPMKRGHRPIFVYAFSAPPLDIGISAWIVEVRQCYMFSDGRADISVVPVRLVKIEDIEGPSQGQDLMYAVVSHVHTA</sequence>
<dbReference type="AlphaFoldDB" id="A0A7S2URL1"/>
<dbReference type="EMBL" id="HBHQ01029354">
    <property type="protein sequence ID" value="CAD9828081.1"/>
    <property type="molecule type" value="Transcribed_RNA"/>
</dbReference>
<evidence type="ECO:0000256" key="1">
    <source>
        <dbReference type="SAM" id="MobiDB-lite"/>
    </source>
</evidence>
<gene>
    <name evidence="2" type="ORF">ASEP1449_LOCUS19916</name>
</gene>